<comment type="similarity">
    <text evidence="1">Belongs to the eukaryotic-type primase small subunit family.</text>
</comment>
<dbReference type="PANTHER" id="PTHR10536">
    <property type="entry name" value="DNA PRIMASE SMALL SUBUNIT"/>
    <property type="match status" value="1"/>
</dbReference>
<dbReference type="EMBL" id="JAWDGP010003092">
    <property type="protein sequence ID" value="KAK3777315.1"/>
    <property type="molecule type" value="Genomic_DNA"/>
</dbReference>
<dbReference type="AlphaFoldDB" id="A0AAE1DPB8"/>
<proteinExistence type="inferred from homology"/>
<sequence length="96" mass="11640">MPETHNYDPNTLPDLLPLYYKRLFPYGPYYKWMNYGGVPKHYFTNREFSFTLKDDVYIRYQSLLRSTRFWRKSSSEKSVPYKIDIGSCIFSQTKRS</sequence>
<evidence type="ECO:0000256" key="1">
    <source>
        <dbReference type="ARBA" id="ARBA00009762"/>
    </source>
</evidence>
<comment type="caution">
    <text evidence="2">The sequence shown here is derived from an EMBL/GenBank/DDBJ whole genome shotgun (WGS) entry which is preliminary data.</text>
</comment>
<protein>
    <submittedName>
        <fullName evidence="2">Uncharacterized protein</fullName>
    </submittedName>
</protein>
<evidence type="ECO:0000313" key="3">
    <source>
        <dbReference type="Proteomes" id="UP001283361"/>
    </source>
</evidence>
<name>A0AAE1DPB8_9GAST</name>
<gene>
    <name evidence="2" type="ORF">RRG08_051210</name>
</gene>
<dbReference type="SUPFAM" id="SSF56747">
    <property type="entry name" value="Prim-pol domain"/>
    <property type="match status" value="1"/>
</dbReference>
<reference evidence="2" key="1">
    <citation type="journal article" date="2023" name="G3 (Bethesda)">
        <title>A reference genome for the long-term kleptoplast-retaining sea slug Elysia crispata morphotype clarki.</title>
        <authorList>
            <person name="Eastman K.E."/>
            <person name="Pendleton A.L."/>
            <person name="Shaikh M.A."/>
            <person name="Suttiyut T."/>
            <person name="Ogas R."/>
            <person name="Tomko P."/>
            <person name="Gavelis G."/>
            <person name="Widhalm J.R."/>
            <person name="Wisecaver J.H."/>
        </authorList>
    </citation>
    <scope>NUCLEOTIDE SEQUENCE</scope>
    <source>
        <strain evidence="2">ECLA1</strain>
    </source>
</reference>
<dbReference type="Proteomes" id="UP001283361">
    <property type="component" value="Unassembled WGS sequence"/>
</dbReference>
<keyword evidence="3" id="KW-1185">Reference proteome</keyword>
<accession>A0AAE1DPB8</accession>
<dbReference type="Gene3D" id="3.90.920.10">
    <property type="entry name" value="DNA primase, PRIM domain"/>
    <property type="match status" value="1"/>
</dbReference>
<organism evidence="2 3">
    <name type="scientific">Elysia crispata</name>
    <name type="common">lettuce slug</name>
    <dbReference type="NCBI Taxonomy" id="231223"/>
    <lineage>
        <taxon>Eukaryota</taxon>
        <taxon>Metazoa</taxon>
        <taxon>Spiralia</taxon>
        <taxon>Lophotrochozoa</taxon>
        <taxon>Mollusca</taxon>
        <taxon>Gastropoda</taxon>
        <taxon>Heterobranchia</taxon>
        <taxon>Euthyneura</taxon>
        <taxon>Panpulmonata</taxon>
        <taxon>Sacoglossa</taxon>
        <taxon>Placobranchoidea</taxon>
        <taxon>Plakobranchidae</taxon>
        <taxon>Elysia</taxon>
    </lineage>
</organism>
<evidence type="ECO:0000313" key="2">
    <source>
        <dbReference type="EMBL" id="KAK3777315.1"/>
    </source>
</evidence>